<keyword evidence="1" id="KW-0472">Membrane</keyword>
<dbReference type="InterPro" id="IPR036388">
    <property type="entry name" value="WH-like_DNA-bd_sf"/>
</dbReference>
<organism evidence="2 3">
    <name type="scientific">Joostella atrarenae</name>
    <dbReference type="NCBI Taxonomy" id="679257"/>
    <lineage>
        <taxon>Bacteria</taxon>
        <taxon>Pseudomonadati</taxon>
        <taxon>Bacteroidota</taxon>
        <taxon>Flavobacteriia</taxon>
        <taxon>Flavobacteriales</taxon>
        <taxon>Flavobacteriaceae</taxon>
        <taxon>Joostella</taxon>
    </lineage>
</organism>
<reference evidence="2 3" key="1">
    <citation type="submission" date="2021-01" db="EMBL/GenBank/DDBJ databases">
        <title>Genome sequencing of Joostella atrarenae M1-2 (= KCTC 23194).</title>
        <authorList>
            <person name="Zakaria M.R."/>
            <person name="Lam M.Q."/>
            <person name="Chong C.S."/>
        </authorList>
    </citation>
    <scope>NUCLEOTIDE SEQUENCE [LARGE SCALE GENOMIC DNA]</scope>
    <source>
        <strain evidence="2 3">M1-2</strain>
    </source>
</reference>
<sequence>MRSTICLFFSLLFFFHLYGQENGKDGLYFSSHEVNQDLRTSLNISPNGPLSLEGGFRIEFDAKFRQGDGYYGNILKIFSGNDLNIDLVSHLIQDNSNFWLVVNDAIVFKYKWADIPNSGLYKWLKFKLEINQLDKSVMFSINGKQFKTTSDSIVNIKNYHIIFGKSDYDNHITTDVCPMSIKNILLFDSKNNLIRNWPLGKHTKTNKVFDLIKEKVAIAQNPKWLMDEHIFWRKEKTLKFNNLLGTATSQELNKIFFIDKNAIYIYSLSNNSIDTLLYKGAPYPCEANTFIYNKHKDELWSYSFDSPKISKFNFRTSSWSLNTPQCEETSFWHHNKLISPRDSSLITFGGYGHYSYKNTFKVLSKNKTAWKNKNKNESLPPRYLSAAGIINNDEFLIFGGFGSITGNQMVNSHNFYDLYSVSFEKLDVTKIWSIEKPEFAPYVPSNNLLIDKESNTFYTLVFDNTKFNSSLKLAQFKIDEYNLNIYSDPIPFKFVDTKSNSTLVLNSEKNKLTALTTFENEVNLSSISYPPLLAEEVFIDEPVNNIIINVLMGLGSIVLLFLSYFLWTKKRAQKVKSEKPLKITKENTSISKITKRQKRKYLAVYMFGGFQVYDKDGMDITASFTPKIKQLFILILLSGVENDKGITSKKLISLLWSDKAESSARNNLNVNLSKLRILIDQISNIELTNENTYWKLNIDHTIYCDYLYADNILRSNNDINLSQEDLNNFLETISPGVICPDIKEEWMESMNAEITNKIINKLEILSRKHNDHETLIKIAEINLKLDSLNEEAIILKCKTLYRMGRKGLSRKYYDEFCESYKEILDTEFHLKFKDLIH</sequence>
<dbReference type="InterPro" id="IPR015915">
    <property type="entry name" value="Kelch-typ_b-propeller"/>
</dbReference>
<evidence type="ECO:0000313" key="3">
    <source>
        <dbReference type="Proteomes" id="UP000829517"/>
    </source>
</evidence>
<name>A0ABS9J3H6_9FLAO</name>
<dbReference type="PANTHER" id="PTHR35807:SF1">
    <property type="entry name" value="TRANSCRIPTIONAL REGULATOR REDD"/>
    <property type="match status" value="1"/>
</dbReference>
<comment type="caution">
    <text evidence="2">The sequence shown here is derived from an EMBL/GenBank/DDBJ whole genome shotgun (WGS) entry which is preliminary data.</text>
</comment>
<proteinExistence type="predicted"/>
<dbReference type="Proteomes" id="UP000829517">
    <property type="component" value="Unassembled WGS sequence"/>
</dbReference>
<keyword evidence="1" id="KW-1133">Transmembrane helix</keyword>
<dbReference type="Gene3D" id="2.120.10.80">
    <property type="entry name" value="Kelch-type beta propeller"/>
    <property type="match status" value="1"/>
</dbReference>
<dbReference type="EMBL" id="JAETXX010000005">
    <property type="protein sequence ID" value="MCF8714982.1"/>
    <property type="molecule type" value="Genomic_DNA"/>
</dbReference>
<gene>
    <name evidence="2" type="ORF">JM658_09110</name>
</gene>
<protein>
    <submittedName>
        <fullName evidence="2">Uncharacterized protein</fullName>
    </submittedName>
</protein>
<evidence type="ECO:0000256" key="1">
    <source>
        <dbReference type="SAM" id="Phobius"/>
    </source>
</evidence>
<dbReference type="SUPFAM" id="SSF117281">
    <property type="entry name" value="Kelch motif"/>
    <property type="match status" value="1"/>
</dbReference>
<evidence type="ECO:0000313" key="2">
    <source>
        <dbReference type="EMBL" id="MCF8714982.1"/>
    </source>
</evidence>
<dbReference type="InterPro" id="IPR051677">
    <property type="entry name" value="AfsR-DnrI-RedD_regulator"/>
</dbReference>
<keyword evidence="3" id="KW-1185">Reference proteome</keyword>
<dbReference type="Gene3D" id="1.10.10.10">
    <property type="entry name" value="Winged helix-like DNA-binding domain superfamily/Winged helix DNA-binding domain"/>
    <property type="match status" value="1"/>
</dbReference>
<feature type="transmembrane region" description="Helical" evidence="1">
    <location>
        <begin position="546"/>
        <end position="567"/>
    </location>
</feature>
<accession>A0ABS9J3H6</accession>
<dbReference type="PANTHER" id="PTHR35807">
    <property type="entry name" value="TRANSCRIPTIONAL REGULATOR REDD-RELATED"/>
    <property type="match status" value="1"/>
</dbReference>
<keyword evidence="1" id="KW-0812">Transmembrane</keyword>
<dbReference type="RefSeq" id="WP_236958948.1">
    <property type="nucleotide sequence ID" value="NZ_JAETXX010000005.1"/>
</dbReference>